<evidence type="ECO:0000256" key="5">
    <source>
        <dbReference type="ARBA" id="ARBA00022840"/>
    </source>
</evidence>
<name>A0AAN6MVV1_9PEZI</name>
<dbReference type="GO" id="GO:0043484">
    <property type="term" value="P:regulation of RNA splicing"/>
    <property type="evidence" value="ECO:0007669"/>
    <property type="project" value="TreeGrafter"/>
</dbReference>
<evidence type="ECO:0000259" key="7">
    <source>
        <dbReference type="PROSITE" id="PS50011"/>
    </source>
</evidence>
<keyword evidence="3 6" id="KW-0547">Nucleotide-binding</keyword>
<dbReference type="InterPro" id="IPR000719">
    <property type="entry name" value="Prot_kinase_dom"/>
</dbReference>
<organism evidence="8 9">
    <name type="scientific">Diplogelasinospora grovesii</name>
    <dbReference type="NCBI Taxonomy" id="303347"/>
    <lineage>
        <taxon>Eukaryota</taxon>
        <taxon>Fungi</taxon>
        <taxon>Dikarya</taxon>
        <taxon>Ascomycota</taxon>
        <taxon>Pezizomycotina</taxon>
        <taxon>Sordariomycetes</taxon>
        <taxon>Sordariomycetidae</taxon>
        <taxon>Sordariales</taxon>
        <taxon>Diplogelasinosporaceae</taxon>
        <taxon>Diplogelasinospora</taxon>
    </lineage>
</organism>
<dbReference type="PANTHER" id="PTHR45646:SF11">
    <property type="entry name" value="SERINE_THREONINE-PROTEIN KINASE DOA"/>
    <property type="match status" value="1"/>
</dbReference>
<keyword evidence="2" id="KW-0808">Transferase</keyword>
<dbReference type="PROSITE" id="PS50011">
    <property type="entry name" value="PROTEIN_KINASE_DOM"/>
    <property type="match status" value="1"/>
</dbReference>
<accession>A0AAN6MVV1</accession>
<dbReference type="Pfam" id="PF00069">
    <property type="entry name" value="Pkinase"/>
    <property type="match status" value="1"/>
</dbReference>
<dbReference type="SMART" id="SM00220">
    <property type="entry name" value="S_TKc"/>
    <property type="match status" value="1"/>
</dbReference>
<keyword evidence="4 8" id="KW-0418">Kinase</keyword>
<feature type="binding site" evidence="6">
    <location>
        <position position="104"/>
    </location>
    <ligand>
        <name>ATP</name>
        <dbReference type="ChEBI" id="CHEBI:30616"/>
    </ligand>
</feature>
<dbReference type="InterPro" id="IPR017441">
    <property type="entry name" value="Protein_kinase_ATP_BS"/>
</dbReference>
<dbReference type="GO" id="GO:0005634">
    <property type="term" value="C:nucleus"/>
    <property type="evidence" value="ECO:0007669"/>
    <property type="project" value="TreeGrafter"/>
</dbReference>
<reference evidence="9" key="1">
    <citation type="journal article" date="2023" name="Mol. Phylogenet. Evol.">
        <title>Genome-scale phylogeny and comparative genomics of the fungal order Sordariales.</title>
        <authorList>
            <person name="Hensen N."/>
            <person name="Bonometti L."/>
            <person name="Westerberg I."/>
            <person name="Brannstrom I.O."/>
            <person name="Guillou S."/>
            <person name="Cros-Aarteil S."/>
            <person name="Calhoun S."/>
            <person name="Haridas S."/>
            <person name="Kuo A."/>
            <person name="Mondo S."/>
            <person name="Pangilinan J."/>
            <person name="Riley R."/>
            <person name="LaButti K."/>
            <person name="Andreopoulos B."/>
            <person name="Lipzen A."/>
            <person name="Chen C."/>
            <person name="Yan M."/>
            <person name="Daum C."/>
            <person name="Ng V."/>
            <person name="Clum A."/>
            <person name="Steindorff A."/>
            <person name="Ohm R.A."/>
            <person name="Martin F."/>
            <person name="Silar P."/>
            <person name="Natvig D.O."/>
            <person name="Lalanne C."/>
            <person name="Gautier V."/>
            <person name="Ament-Velasquez S.L."/>
            <person name="Kruys A."/>
            <person name="Hutchinson M.I."/>
            <person name="Powell A.J."/>
            <person name="Barry K."/>
            <person name="Miller A.N."/>
            <person name="Grigoriev I.V."/>
            <person name="Debuchy R."/>
            <person name="Gladieux P."/>
            <person name="Hiltunen Thoren M."/>
            <person name="Johannesson H."/>
        </authorList>
    </citation>
    <scope>NUCLEOTIDE SEQUENCE [LARGE SCALE GENOMIC DNA]</scope>
    <source>
        <strain evidence="9">CBS 340.73</strain>
    </source>
</reference>
<keyword evidence="1" id="KW-0723">Serine/threonine-protein kinase</keyword>
<sequence length="438" mass="49093">MRRSIFRAISRRLLASGPCSPLASIYPNYRPQISTMSTHRPQALYEHIDDVERLDYYRPGGYHPIQIGDRFQDRYRIVHKLGYGSYSTIWLARDEQMAKYVAIKVGTADYGSKEVELLSRISASAVENREFGGNLIPLVLGRFNIDGPNGTHPCFVTAPARCSLADAAQAADYSPFQLDVARSISAQLAMAVAYIHELGYVHGDLHMGNILLQLPGLDCLSTKQLYDEFGSPDPEPVVRVDKQPLTSPSIPAHVYSPIWLGKPGDEVPLPEAKILLADFGTAFCPAQESRFESYTPLQIRPPEVRFELTEPLSYASDIWSLGCMIWAILGVRPFLDNWLFGPDDATADQVDALGPMPDEWWEAWEGRSKRFIGNGKPKEGREVWTFDQRFEDAIQAPRRRRGTEGMDDEERDALFEMVRGMLCKSSVADGVDEEVGNS</sequence>
<proteinExistence type="predicted"/>
<evidence type="ECO:0000256" key="1">
    <source>
        <dbReference type="ARBA" id="ARBA00022527"/>
    </source>
</evidence>
<dbReference type="PANTHER" id="PTHR45646">
    <property type="entry name" value="SERINE/THREONINE-PROTEIN KINASE DOA-RELATED"/>
    <property type="match status" value="1"/>
</dbReference>
<evidence type="ECO:0000256" key="3">
    <source>
        <dbReference type="ARBA" id="ARBA00022741"/>
    </source>
</evidence>
<dbReference type="GO" id="GO:0005524">
    <property type="term" value="F:ATP binding"/>
    <property type="evidence" value="ECO:0007669"/>
    <property type="project" value="UniProtKB-UniRule"/>
</dbReference>
<gene>
    <name evidence="8" type="ORF">QBC46DRAFT_274846</name>
</gene>
<protein>
    <submittedName>
        <fullName evidence="8">Kinase-like domain-containing protein</fullName>
    </submittedName>
</protein>
<evidence type="ECO:0000313" key="9">
    <source>
        <dbReference type="Proteomes" id="UP001303473"/>
    </source>
</evidence>
<feature type="domain" description="Protein kinase" evidence="7">
    <location>
        <begin position="75"/>
        <end position="438"/>
    </location>
</feature>
<evidence type="ECO:0000256" key="6">
    <source>
        <dbReference type="PROSITE-ProRule" id="PRU10141"/>
    </source>
</evidence>
<evidence type="ECO:0000256" key="2">
    <source>
        <dbReference type="ARBA" id="ARBA00022679"/>
    </source>
</evidence>
<dbReference type="InterPro" id="IPR051175">
    <property type="entry name" value="CLK_kinases"/>
</dbReference>
<evidence type="ECO:0000313" key="8">
    <source>
        <dbReference type="EMBL" id="KAK3933914.1"/>
    </source>
</evidence>
<dbReference type="SUPFAM" id="SSF56112">
    <property type="entry name" value="Protein kinase-like (PK-like)"/>
    <property type="match status" value="1"/>
</dbReference>
<dbReference type="InterPro" id="IPR011009">
    <property type="entry name" value="Kinase-like_dom_sf"/>
</dbReference>
<dbReference type="Proteomes" id="UP001303473">
    <property type="component" value="Unassembled WGS sequence"/>
</dbReference>
<keyword evidence="5 6" id="KW-0067">ATP-binding</keyword>
<dbReference type="Gene3D" id="1.10.510.10">
    <property type="entry name" value="Transferase(Phosphotransferase) domain 1"/>
    <property type="match status" value="1"/>
</dbReference>
<dbReference type="Gene3D" id="3.30.200.20">
    <property type="entry name" value="Phosphorylase Kinase, domain 1"/>
    <property type="match status" value="1"/>
</dbReference>
<dbReference type="GO" id="GO:0004674">
    <property type="term" value="F:protein serine/threonine kinase activity"/>
    <property type="evidence" value="ECO:0007669"/>
    <property type="project" value="UniProtKB-KW"/>
</dbReference>
<evidence type="ECO:0000256" key="4">
    <source>
        <dbReference type="ARBA" id="ARBA00022777"/>
    </source>
</evidence>
<dbReference type="EMBL" id="MU854050">
    <property type="protein sequence ID" value="KAK3933914.1"/>
    <property type="molecule type" value="Genomic_DNA"/>
</dbReference>
<comment type="caution">
    <text evidence="8">The sequence shown here is derived from an EMBL/GenBank/DDBJ whole genome shotgun (WGS) entry which is preliminary data.</text>
</comment>
<keyword evidence="9" id="KW-1185">Reference proteome</keyword>
<dbReference type="PROSITE" id="PS00107">
    <property type="entry name" value="PROTEIN_KINASE_ATP"/>
    <property type="match status" value="1"/>
</dbReference>
<dbReference type="AlphaFoldDB" id="A0AAN6MVV1"/>